<comment type="pathway">
    <text evidence="1">Lipid metabolism.</text>
</comment>
<keyword evidence="4" id="KW-0472">Membrane</keyword>
<protein>
    <submittedName>
        <fullName evidence="6">1-acyl-sn-glycerol-3-phosphate acyltransferase</fullName>
    </submittedName>
</protein>
<dbReference type="AlphaFoldDB" id="A0A9X1X575"/>
<keyword evidence="4" id="KW-0812">Transmembrane</keyword>
<accession>A0A9X1X575</accession>
<evidence type="ECO:0000256" key="2">
    <source>
        <dbReference type="ARBA" id="ARBA00022679"/>
    </source>
</evidence>
<dbReference type="Pfam" id="PF01553">
    <property type="entry name" value="Acyltransferase"/>
    <property type="match status" value="1"/>
</dbReference>
<feature type="domain" description="Phospholipid/glycerol acyltransferase" evidence="5">
    <location>
        <begin position="76"/>
        <end position="195"/>
    </location>
</feature>
<evidence type="ECO:0000313" key="6">
    <source>
        <dbReference type="EMBL" id="MCJ8210786.1"/>
    </source>
</evidence>
<sequence length="249" mass="28229">MKKVFGYILSPIHYIAFGLLLGIFQPIQWICYRAFGYRAHKYSVDILNSLLTATYYLLGNRVSFVNKQNLPTNRSIIFVANHQSMYDIPPLIWKLAPWHAKFISKIELTKGIPSISYNLKVGGGANIDRKDPRQSITELMKLGQRMKENVWSTVIFPEGTRSKDGNVRAFQSAGIATILKKCPDALIVPIAIENAWKMVQYGTFPLSTFEHLKFTVLPAIEVNKRPADEVVKEAEAEIKKFLGQDLDPL</sequence>
<keyword evidence="3 6" id="KW-0012">Acyltransferase</keyword>
<evidence type="ECO:0000256" key="1">
    <source>
        <dbReference type="ARBA" id="ARBA00005189"/>
    </source>
</evidence>
<dbReference type="GO" id="GO:0003841">
    <property type="term" value="F:1-acylglycerol-3-phosphate O-acyltransferase activity"/>
    <property type="evidence" value="ECO:0007669"/>
    <property type="project" value="TreeGrafter"/>
</dbReference>
<dbReference type="SUPFAM" id="SSF69593">
    <property type="entry name" value="Glycerol-3-phosphate (1)-acyltransferase"/>
    <property type="match status" value="1"/>
</dbReference>
<keyword evidence="2" id="KW-0808">Transferase</keyword>
<dbReference type="SMART" id="SM00563">
    <property type="entry name" value="PlsC"/>
    <property type="match status" value="1"/>
</dbReference>
<dbReference type="PANTHER" id="PTHR10434:SF11">
    <property type="entry name" value="1-ACYL-SN-GLYCEROL-3-PHOSPHATE ACYLTRANSFERASE"/>
    <property type="match status" value="1"/>
</dbReference>
<organism evidence="6 7">
    <name type="scientific">Mucilaginibacter straminoryzae</name>
    <dbReference type="NCBI Taxonomy" id="2932774"/>
    <lineage>
        <taxon>Bacteria</taxon>
        <taxon>Pseudomonadati</taxon>
        <taxon>Bacteroidota</taxon>
        <taxon>Sphingobacteriia</taxon>
        <taxon>Sphingobacteriales</taxon>
        <taxon>Sphingobacteriaceae</taxon>
        <taxon>Mucilaginibacter</taxon>
    </lineage>
</organism>
<dbReference type="PANTHER" id="PTHR10434">
    <property type="entry name" value="1-ACYL-SN-GLYCEROL-3-PHOSPHATE ACYLTRANSFERASE"/>
    <property type="match status" value="1"/>
</dbReference>
<reference evidence="6" key="1">
    <citation type="submission" date="2022-04" db="EMBL/GenBank/DDBJ databases">
        <title>Mucilaginibacter sp. RS28 isolated from freshwater.</title>
        <authorList>
            <person name="Ko S.-R."/>
        </authorList>
    </citation>
    <scope>NUCLEOTIDE SEQUENCE</scope>
    <source>
        <strain evidence="6">RS28</strain>
    </source>
</reference>
<name>A0A9X1X575_9SPHI</name>
<feature type="transmembrane region" description="Helical" evidence="4">
    <location>
        <begin position="12"/>
        <end position="32"/>
    </location>
</feature>
<dbReference type="EMBL" id="JALJEJ010000006">
    <property type="protein sequence ID" value="MCJ8210786.1"/>
    <property type="molecule type" value="Genomic_DNA"/>
</dbReference>
<dbReference type="InterPro" id="IPR002123">
    <property type="entry name" value="Plipid/glycerol_acylTrfase"/>
</dbReference>
<evidence type="ECO:0000256" key="3">
    <source>
        <dbReference type="ARBA" id="ARBA00023315"/>
    </source>
</evidence>
<dbReference type="GO" id="GO:0006654">
    <property type="term" value="P:phosphatidic acid biosynthetic process"/>
    <property type="evidence" value="ECO:0007669"/>
    <property type="project" value="TreeGrafter"/>
</dbReference>
<evidence type="ECO:0000259" key="5">
    <source>
        <dbReference type="SMART" id="SM00563"/>
    </source>
</evidence>
<evidence type="ECO:0000256" key="4">
    <source>
        <dbReference type="SAM" id="Phobius"/>
    </source>
</evidence>
<keyword evidence="7" id="KW-1185">Reference proteome</keyword>
<dbReference type="CDD" id="cd07989">
    <property type="entry name" value="LPLAT_AGPAT-like"/>
    <property type="match status" value="1"/>
</dbReference>
<evidence type="ECO:0000313" key="7">
    <source>
        <dbReference type="Proteomes" id="UP001139450"/>
    </source>
</evidence>
<comment type="caution">
    <text evidence="6">The sequence shown here is derived from an EMBL/GenBank/DDBJ whole genome shotgun (WGS) entry which is preliminary data.</text>
</comment>
<dbReference type="Proteomes" id="UP001139450">
    <property type="component" value="Unassembled WGS sequence"/>
</dbReference>
<keyword evidence="4" id="KW-1133">Transmembrane helix</keyword>
<dbReference type="RefSeq" id="WP_245130688.1">
    <property type="nucleotide sequence ID" value="NZ_JALJEJ010000006.1"/>
</dbReference>
<proteinExistence type="predicted"/>
<gene>
    <name evidence="6" type="ORF">MUY27_13795</name>
</gene>